<dbReference type="STRING" id="1048340.SAMN05444487_11094"/>
<proteinExistence type="predicted"/>
<gene>
    <name evidence="1" type="ORF">SAMN05444487_11094</name>
</gene>
<reference evidence="1 2" key="1">
    <citation type="submission" date="2016-10" db="EMBL/GenBank/DDBJ databases">
        <authorList>
            <person name="de Groot N.N."/>
        </authorList>
    </citation>
    <scope>NUCLEOTIDE SEQUENCE [LARGE SCALE GENOMIC DNA]</scope>
    <source>
        <strain evidence="1 2">DSM 45610</strain>
    </source>
</reference>
<sequence length="61" mass="7041">MISPFTSMFYTHALKKVPELAIISEGLSLMKRLAEWTNIPLIKEYQKPLILVERLKGIIIL</sequence>
<evidence type="ECO:0000313" key="1">
    <source>
        <dbReference type="EMBL" id="SDX11575.1"/>
    </source>
</evidence>
<dbReference type="AlphaFoldDB" id="A0A1H2Z2M2"/>
<accession>A0A1H2Z2M2</accession>
<keyword evidence="2" id="KW-1185">Reference proteome</keyword>
<organism evidence="1 2">
    <name type="scientific">Marininema mesophilum</name>
    <dbReference type="NCBI Taxonomy" id="1048340"/>
    <lineage>
        <taxon>Bacteria</taxon>
        <taxon>Bacillati</taxon>
        <taxon>Bacillota</taxon>
        <taxon>Bacilli</taxon>
        <taxon>Bacillales</taxon>
        <taxon>Thermoactinomycetaceae</taxon>
        <taxon>Marininema</taxon>
    </lineage>
</organism>
<dbReference type="Proteomes" id="UP000198534">
    <property type="component" value="Unassembled WGS sequence"/>
</dbReference>
<evidence type="ECO:0000313" key="2">
    <source>
        <dbReference type="Proteomes" id="UP000198534"/>
    </source>
</evidence>
<dbReference type="EMBL" id="FNNQ01000010">
    <property type="protein sequence ID" value="SDX11575.1"/>
    <property type="molecule type" value="Genomic_DNA"/>
</dbReference>
<protein>
    <submittedName>
        <fullName evidence="1">Uncharacterized protein</fullName>
    </submittedName>
</protein>
<name>A0A1H2Z2M2_9BACL</name>